<organism evidence="1 2">
    <name type="scientific">Rhodoferax ferrireducens</name>
    <dbReference type="NCBI Taxonomy" id="192843"/>
    <lineage>
        <taxon>Bacteria</taxon>
        <taxon>Pseudomonadati</taxon>
        <taxon>Pseudomonadota</taxon>
        <taxon>Betaproteobacteria</taxon>
        <taxon>Burkholderiales</taxon>
        <taxon>Comamonadaceae</taxon>
        <taxon>Rhodoferax</taxon>
    </lineage>
</organism>
<evidence type="ECO:0008006" key="3">
    <source>
        <dbReference type="Google" id="ProtNLM"/>
    </source>
</evidence>
<sequence length="31" mass="3850">MEEFLLQFVALRKQIEIYFWRGMHFIGVFSL</sequence>
<proteinExistence type="predicted"/>
<keyword evidence="2" id="KW-1185">Reference proteome</keyword>
<protein>
    <recommendedName>
        <fullName evidence="3">ABC transporter permease</fullName>
    </recommendedName>
</protein>
<dbReference type="EMBL" id="JAVDXT010000002">
    <property type="protein sequence ID" value="MDR7377169.1"/>
    <property type="molecule type" value="Genomic_DNA"/>
</dbReference>
<reference evidence="1 2" key="1">
    <citation type="submission" date="2023-07" db="EMBL/GenBank/DDBJ databases">
        <title>Sorghum-associated microbial communities from plants grown in Nebraska, USA.</title>
        <authorList>
            <person name="Schachtman D."/>
        </authorList>
    </citation>
    <scope>NUCLEOTIDE SEQUENCE [LARGE SCALE GENOMIC DNA]</scope>
    <source>
        <strain evidence="1 2">BE313</strain>
    </source>
</reference>
<evidence type="ECO:0000313" key="2">
    <source>
        <dbReference type="Proteomes" id="UP001180487"/>
    </source>
</evidence>
<gene>
    <name evidence="1" type="ORF">J2X19_001848</name>
</gene>
<accession>A0ABU2C753</accession>
<evidence type="ECO:0000313" key="1">
    <source>
        <dbReference type="EMBL" id="MDR7377169.1"/>
    </source>
</evidence>
<dbReference type="Proteomes" id="UP001180487">
    <property type="component" value="Unassembled WGS sequence"/>
</dbReference>
<name>A0ABU2C753_9BURK</name>
<comment type="caution">
    <text evidence="1">The sequence shown here is derived from an EMBL/GenBank/DDBJ whole genome shotgun (WGS) entry which is preliminary data.</text>
</comment>